<dbReference type="Pfam" id="PF04020">
    <property type="entry name" value="Phage_holin_4_2"/>
    <property type="match status" value="1"/>
</dbReference>
<protein>
    <recommendedName>
        <fullName evidence="4">Phage holin family protein</fullName>
    </recommendedName>
</protein>
<dbReference type="AlphaFoldDB" id="A0A2M7XFN8"/>
<feature type="transmembrane region" description="Helical" evidence="1">
    <location>
        <begin position="57"/>
        <end position="77"/>
    </location>
</feature>
<gene>
    <name evidence="2" type="ORF">CO173_02760</name>
</gene>
<dbReference type="EMBL" id="PFWT01000009">
    <property type="protein sequence ID" value="PJA46665.1"/>
    <property type="molecule type" value="Genomic_DNA"/>
</dbReference>
<reference evidence="3" key="1">
    <citation type="submission" date="2017-09" db="EMBL/GenBank/DDBJ databases">
        <title>Depth-based differentiation of microbial function through sediment-hosted aquifers and enrichment of novel symbionts in the deep terrestrial subsurface.</title>
        <authorList>
            <person name="Probst A.J."/>
            <person name="Ladd B."/>
            <person name="Jarett J.K."/>
            <person name="Geller-Mcgrath D.E."/>
            <person name="Sieber C.M.K."/>
            <person name="Emerson J.B."/>
            <person name="Anantharaman K."/>
            <person name="Thomas B.C."/>
            <person name="Malmstrom R."/>
            <person name="Stieglmeier M."/>
            <person name="Klingl A."/>
            <person name="Woyke T."/>
            <person name="Ryan C.M."/>
            <person name="Banfield J.F."/>
        </authorList>
    </citation>
    <scope>NUCLEOTIDE SEQUENCE [LARGE SCALE GENOMIC DNA]</scope>
</reference>
<proteinExistence type="predicted"/>
<feature type="transmembrane region" description="Helical" evidence="1">
    <location>
        <begin position="89"/>
        <end position="110"/>
    </location>
</feature>
<keyword evidence="1" id="KW-1133">Transmembrane helix</keyword>
<feature type="transmembrane region" description="Helical" evidence="1">
    <location>
        <begin position="30"/>
        <end position="50"/>
    </location>
</feature>
<keyword evidence="1" id="KW-0812">Transmembrane</keyword>
<evidence type="ECO:0000313" key="3">
    <source>
        <dbReference type="Proteomes" id="UP000231263"/>
    </source>
</evidence>
<name>A0A2M7XFN8_9BACT</name>
<sequence length="113" mass="12540">MKLLFRWVINAVALLAITQVLAGFEVSSFYIALVTALILGLVNATIRPVILFFTLPLSVMTLGTFTFVVNALLLWFVSTFIQGFTIAGFWEALAGALLLWVVSMLTTWLIKKK</sequence>
<dbReference type="PANTHER" id="PTHR37309:SF1">
    <property type="entry name" value="SLR0284 PROTEIN"/>
    <property type="match status" value="1"/>
</dbReference>
<keyword evidence="1" id="KW-0472">Membrane</keyword>
<evidence type="ECO:0000313" key="2">
    <source>
        <dbReference type="EMBL" id="PJA46665.1"/>
    </source>
</evidence>
<dbReference type="InterPro" id="IPR007165">
    <property type="entry name" value="Phage_holin_4_2"/>
</dbReference>
<dbReference type="PANTHER" id="PTHR37309">
    <property type="entry name" value="SLR0284 PROTEIN"/>
    <property type="match status" value="1"/>
</dbReference>
<comment type="caution">
    <text evidence="2">The sequence shown here is derived from an EMBL/GenBank/DDBJ whole genome shotgun (WGS) entry which is preliminary data.</text>
</comment>
<organism evidence="2 3">
    <name type="scientific">Candidatus Uhrbacteria bacterium CG_4_9_14_3_um_filter_41_35</name>
    <dbReference type="NCBI Taxonomy" id="1975034"/>
    <lineage>
        <taxon>Bacteria</taxon>
        <taxon>Candidatus Uhriibacteriota</taxon>
    </lineage>
</organism>
<accession>A0A2M7XFN8</accession>
<dbReference type="Proteomes" id="UP000231263">
    <property type="component" value="Unassembled WGS sequence"/>
</dbReference>
<evidence type="ECO:0008006" key="4">
    <source>
        <dbReference type="Google" id="ProtNLM"/>
    </source>
</evidence>
<evidence type="ECO:0000256" key="1">
    <source>
        <dbReference type="SAM" id="Phobius"/>
    </source>
</evidence>